<dbReference type="STRING" id="4795.A0A225URD0"/>
<dbReference type="AlphaFoldDB" id="A0A225URD0"/>
<dbReference type="Proteomes" id="UP000198211">
    <property type="component" value="Unassembled WGS sequence"/>
</dbReference>
<comment type="caution">
    <text evidence="1">The sequence shown here is derived from an EMBL/GenBank/DDBJ whole genome shotgun (WGS) entry which is preliminary data.</text>
</comment>
<protein>
    <submittedName>
        <fullName evidence="1">Uncharacterized protein</fullName>
    </submittedName>
</protein>
<proteinExistence type="predicted"/>
<dbReference type="EMBL" id="NBNE01012657">
    <property type="protein sequence ID" value="OWY95647.1"/>
    <property type="molecule type" value="Genomic_DNA"/>
</dbReference>
<name>A0A225URD0_9STRA</name>
<evidence type="ECO:0000313" key="2">
    <source>
        <dbReference type="Proteomes" id="UP000198211"/>
    </source>
</evidence>
<evidence type="ECO:0000313" key="1">
    <source>
        <dbReference type="EMBL" id="OWY95647.1"/>
    </source>
</evidence>
<gene>
    <name evidence="1" type="ORF">PHMEG_00034292</name>
</gene>
<accession>A0A225URD0</accession>
<reference evidence="2" key="1">
    <citation type="submission" date="2017-03" db="EMBL/GenBank/DDBJ databases">
        <title>Phytopthora megakarya and P. palmivora, two closely related causual agents of cacao black pod achieved similar genome size and gene model numbers by different mechanisms.</title>
        <authorList>
            <person name="Ali S."/>
            <person name="Shao J."/>
            <person name="Larry D.J."/>
            <person name="Kronmiller B."/>
            <person name="Shen D."/>
            <person name="Strem M.D."/>
            <person name="Melnick R.L."/>
            <person name="Guiltinan M.J."/>
            <person name="Tyler B.M."/>
            <person name="Meinhardt L.W."/>
            <person name="Bailey B.A."/>
        </authorList>
    </citation>
    <scope>NUCLEOTIDE SEQUENCE [LARGE SCALE GENOMIC DNA]</scope>
    <source>
        <strain evidence="2">zdho120</strain>
    </source>
</reference>
<organism evidence="1 2">
    <name type="scientific">Phytophthora megakarya</name>
    <dbReference type="NCBI Taxonomy" id="4795"/>
    <lineage>
        <taxon>Eukaryota</taxon>
        <taxon>Sar</taxon>
        <taxon>Stramenopiles</taxon>
        <taxon>Oomycota</taxon>
        <taxon>Peronosporomycetes</taxon>
        <taxon>Peronosporales</taxon>
        <taxon>Peronosporaceae</taxon>
        <taxon>Phytophthora</taxon>
    </lineage>
</organism>
<feature type="non-terminal residue" evidence="1">
    <location>
        <position position="1"/>
    </location>
</feature>
<keyword evidence="2" id="KW-1185">Reference proteome</keyword>
<sequence>RHGNNDMLLEISEKQQVPFDMKATEKVVWAALRDVGVRKLQSIKDFNAQVQVHGEQRRETNNTMTIRYVLLFKTMFTFRCRKAVRKYVEQDRLVFICVITTEPTSDTSHTYTLQFVVCSMEAMCLSSRVIAVCPAIFHRNVTPCYPRILKCT</sequence>
<dbReference type="OrthoDB" id="127530at2759"/>